<protein>
    <submittedName>
        <fullName evidence="2">Lysophospholipase</fullName>
    </submittedName>
</protein>
<dbReference type="Proteomes" id="UP000050465">
    <property type="component" value="Unassembled WGS sequence"/>
</dbReference>
<feature type="domain" description="AB hydrolase-1" evidence="1">
    <location>
        <begin position="51"/>
        <end position="277"/>
    </location>
</feature>
<sequence length="294" mass="32741">MTSGLSNSQQNLNTNLHASEVDPSSSGYTYPMSSVQLIAPRALQPHKPLFIFLPGMDGTGTLLRSQIDRLVPWFDLRCVAISPHDQTGWEPLARQISRLVSAEIAGSKSRPVGRRRSVYLCGESFGGCLAMQVLTRSPHLFDRVILINPASSFRRLPWMQLGSMLTRQLPNAAYRYSAWGIVPFLVDPFRVDRPNREALEAAMGSVPAKTAAWRMSLLSLFEVERLPLERMTHPVLLVAGESDLLLPSKREAKSLQARFPNAKLTLLPKSGHACLLESETNLQQILQQQSFLEP</sequence>
<dbReference type="PANTHER" id="PTHR22753:SF48">
    <property type="entry name" value="PHOSPHOLIPID_GLYCEROL ACYLTRANSFERASE DOMAIN-CONTAINING PROTEIN"/>
    <property type="match status" value="1"/>
</dbReference>
<dbReference type="Gene3D" id="3.40.50.1820">
    <property type="entry name" value="alpha/beta hydrolase"/>
    <property type="match status" value="1"/>
</dbReference>
<proteinExistence type="predicted"/>
<dbReference type="PATRIC" id="fig|1666911.3.peg.4448"/>
<dbReference type="Pfam" id="PF12697">
    <property type="entry name" value="Abhydrolase_6"/>
    <property type="match status" value="1"/>
</dbReference>
<dbReference type="InterPro" id="IPR000073">
    <property type="entry name" value="AB_hydrolase_1"/>
</dbReference>
<evidence type="ECO:0000259" key="1">
    <source>
        <dbReference type="Pfam" id="PF12697"/>
    </source>
</evidence>
<dbReference type="AlphaFoldDB" id="A0A0P7YY02"/>
<accession>A0A0P7YY02</accession>
<evidence type="ECO:0000313" key="2">
    <source>
        <dbReference type="EMBL" id="KPQ35115.1"/>
    </source>
</evidence>
<comment type="caution">
    <text evidence="2">The sequence shown here is derived from an EMBL/GenBank/DDBJ whole genome shotgun (WGS) entry which is preliminary data.</text>
</comment>
<name>A0A0P7YY02_9CYAN</name>
<organism evidence="2 3">
    <name type="scientific">Phormidesmis priestleyi Ana</name>
    <dbReference type="NCBI Taxonomy" id="1666911"/>
    <lineage>
        <taxon>Bacteria</taxon>
        <taxon>Bacillati</taxon>
        <taxon>Cyanobacteriota</taxon>
        <taxon>Cyanophyceae</taxon>
        <taxon>Leptolyngbyales</taxon>
        <taxon>Leptolyngbyaceae</taxon>
        <taxon>Phormidesmis</taxon>
    </lineage>
</organism>
<dbReference type="SUPFAM" id="SSF53474">
    <property type="entry name" value="alpha/beta-Hydrolases"/>
    <property type="match status" value="1"/>
</dbReference>
<dbReference type="EMBL" id="LJZR01000014">
    <property type="protein sequence ID" value="KPQ35115.1"/>
    <property type="molecule type" value="Genomic_DNA"/>
</dbReference>
<dbReference type="GO" id="GO:0016020">
    <property type="term" value="C:membrane"/>
    <property type="evidence" value="ECO:0007669"/>
    <property type="project" value="TreeGrafter"/>
</dbReference>
<dbReference type="PANTHER" id="PTHR22753">
    <property type="entry name" value="TRANSMEMBRANE PROTEIN 68"/>
    <property type="match status" value="1"/>
</dbReference>
<gene>
    <name evidence="2" type="ORF">HLUCCA11_11895</name>
</gene>
<reference evidence="2 3" key="1">
    <citation type="submission" date="2015-09" db="EMBL/GenBank/DDBJ databases">
        <title>Identification and resolution of microdiversity through metagenomic sequencing of parallel consortia.</title>
        <authorList>
            <person name="Nelson W.C."/>
            <person name="Romine M.F."/>
            <person name="Lindemann S.R."/>
        </authorList>
    </citation>
    <scope>NUCLEOTIDE SEQUENCE [LARGE SCALE GENOMIC DNA]</scope>
    <source>
        <strain evidence="2">Ana</strain>
    </source>
</reference>
<dbReference type="InterPro" id="IPR029058">
    <property type="entry name" value="AB_hydrolase_fold"/>
</dbReference>
<evidence type="ECO:0000313" key="3">
    <source>
        <dbReference type="Proteomes" id="UP000050465"/>
    </source>
</evidence>
<dbReference type="STRING" id="1666911.HLUCCA11_11895"/>